<evidence type="ECO:0000313" key="15">
    <source>
        <dbReference type="EMBL" id="OXR46558.1"/>
    </source>
</evidence>
<keyword evidence="16" id="KW-1185">Reference proteome</keyword>
<dbReference type="GO" id="GO:0015031">
    <property type="term" value="P:protein transport"/>
    <property type="evidence" value="ECO:0007669"/>
    <property type="project" value="UniProtKB-KW"/>
</dbReference>
<evidence type="ECO:0000256" key="3">
    <source>
        <dbReference type="ARBA" id="ARBA00022475"/>
    </source>
</evidence>
<evidence type="ECO:0000256" key="12">
    <source>
        <dbReference type="RuleBase" id="RU363032"/>
    </source>
</evidence>
<feature type="transmembrane region" description="Helical" evidence="12">
    <location>
        <begin position="144"/>
        <end position="165"/>
    </location>
</feature>
<dbReference type="PANTHER" id="PTHR43386">
    <property type="entry name" value="OLIGOPEPTIDE TRANSPORT SYSTEM PERMEASE PROTEIN APPC"/>
    <property type="match status" value="1"/>
</dbReference>
<sequence length="350" mass="37450">MRFWIRGCGSDDRGWTVTETEIIAQGAPEPAAAGRRKLVWRRFLRNKPALVGAAVLIIMLIGAFAIPPLLSYDYQERDPYALLQPPSPQHLFGTNEIGQDMLAQTLHGLQKSLIIGICVAVLTSLIAVTAGSIAGLLGGWTDRAIMWLVDLLLVVPSFIIIAIFAPRTKGSSSILLLIVLLAGFSWMISARIVRGLTMSLREREFVRAARYMGASTRSVIVTHIVPNIASILIIDTTLAVGAAIMSETGLSFLGFGVQPPDVSLGSLIAFGTKSALTFPWLFLFPGGFLIAIVLCANLVGDGLRDAFDPSSKGARAGRKAGKRDKAPRGKSARTSGAGPDEQSDKRIEAA</sequence>
<evidence type="ECO:0000256" key="1">
    <source>
        <dbReference type="ARBA" id="ARBA00004429"/>
    </source>
</evidence>
<evidence type="ECO:0000256" key="8">
    <source>
        <dbReference type="ARBA" id="ARBA00022989"/>
    </source>
</evidence>
<keyword evidence="9 12" id="KW-0472">Membrane</keyword>
<dbReference type="Proteomes" id="UP000215506">
    <property type="component" value="Unassembled WGS sequence"/>
</dbReference>
<accession>A0A231HCL5</accession>
<keyword evidence="5 12" id="KW-0812">Transmembrane</keyword>
<feature type="region of interest" description="Disordered" evidence="13">
    <location>
        <begin position="308"/>
        <end position="350"/>
    </location>
</feature>
<feature type="transmembrane region" description="Helical" evidence="12">
    <location>
        <begin position="171"/>
        <end position="193"/>
    </location>
</feature>
<evidence type="ECO:0000256" key="5">
    <source>
        <dbReference type="ARBA" id="ARBA00022692"/>
    </source>
</evidence>
<feature type="transmembrane region" description="Helical" evidence="12">
    <location>
        <begin position="280"/>
        <end position="300"/>
    </location>
</feature>
<evidence type="ECO:0000256" key="9">
    <source>
        <dbReference type="ARBA" id="ARBA00023136"/>
    </source>
</evidence>
<comment type="subcellular location">
    <subcellularLocation>
        <location evidence="1">Cell inner membrane</location>
        <topology evidence="1">Multi-pass membrane protein</topology>
    </subcellularLocation>
    <subcellularLocation>
        <location evidence="12">Cell membrane</location>
        <topology evidence="12">Multi-pass membrane protein</topology>
    </subcellularLocation>
</comment>
<evidence type="ECO:0000256" key="4">
    <source>
        <dbReference type="ARBA" id="ARBA00022519"/>
    </source>
</evidence>
<comment type="caution">
    <text evidence="15">The sequence shown here is derived from an EMBL/GenBank/DDBJ whole genome shotgun (WGS) entry which is preliminary data.</text>
</comment>
<evidence type="ECO:0000256" key="13">
    <source>
        <dbReference type="SAM" id="MobiDB-lite"/>
    </source>
</evidence>
<dbReference type="GO" id="GO:0015833">
    <property type="term" value="P:peptide transport"/>
    <property type="evidence" value="ECO:0007669"/>
    <property type="project" value="UniProtKB-KW"/>
</dbReference>
<keyword evidence="7" id="KW-0653">Protein transport</keyword>
<dbReference type="InterPro" id="IPR025966">
    <property type="entry name" value="OppC_N"/>
</dbReference>
<dbReference type="Gene3D" id="1.10.3720.10">
    <property type="entry name" value="MetI-like"/>
    <property type="match status" value="1"/>
</dbReference>
<keyword evidence="8 12" id="KW-1133">Transmembrane helix</keyword>
<comment type="similarity">
    <text evidence="10">Belongs to the binding-protein-dependent transport system permease family. OppBC subfamily.</text>
</comment>
<feature type="domain" description="ABC transmembrane type-1" evidence="14">
    <location>
        <begin position="109"/>
        <end position="300"/>
    </location>
</feature>
<dbReference type="SUPFAM" id="SSF161098">
    <property type="entry name" value="MetI-like"/>
    <property type="match status" value="1"/>
</dbReference>
<keyword evidence="6" id="KW-0571">Peptide transport</keyword>
<keyword evidence="3" id="KW-1003">Cell membrane</keyword>
<feature type="transmembrane region" description="Helical" evidence="12">
    <location>
        <begin position="113"/>
        <end position="137"/>
    </location>
</feature>
<evidence type="ECO:0000259" key="14">
    <source>
        <dbReference type="PROSITE" id="PS50928"/>
    </source>
</evidence>
<evidence type="ECO:0000256" key="7">
    <source>
        <dbReference type="ARBA" id="ARBA00022927"/>
    </source>
</evidence>
<feature type="transmembrane region" description="Helical" evidence="12">
    <location>
        <begin position="49"/>
        <end position="70"/>
    </location>
</feature>
<evidence type="ECO:0000256" key="2">
    <source>
        <dbReference type="ARBA" id="ARBA00022448"/>
    </source>
</evidence>
<dbReference type="PANTHER" id="PTHR43386:SF2">
    <property type="entry name" value="OLIGOPEPTIDE TRANSPORT SYSTEM PERMEASE PROTEIN OPPC"/>
    <property type="match status" value="1"/>
</dbReference>
<keyword evidence="2 12" id="KW-0813">Transport</keyword>
<evidence type="ECO:0000313" key="16">
    <source>
        <dbReference type="Proteomes" id="UP000215506"/>
    </source>
</evidence>
<dbReference type="PROSITE" id="PS50928">
    <property type="entry name" value="ABC_TM1"/>
    <property type="match status" value="1"/>
</dbReference>
<dbReference type="EMBL" id="NGAF01000002">
    <property type="protein sequence ID" value="OXR46558.1"/>
    <property type="molecule type" value="Genomic_DNA"/>
</dbReference>
<keyword evidence="4" id="KW-0997">Cell inner membrane</keyword>
<protein>
    <recommendedName>
        <fullName evidence="11">Oligopeptide transport system permease protein OppC</fullName>
    </recommendedName>
</protein>
<reference evidence="15 16" key="1">
    <citation type="submission" date="2017-07" db="EMBL/GenBank/DDBJ databases">
        <title>First draft Genome Sequence of Nocardia cerradoensis isolated from human infection.</title>
        <authorList>
            <person name="Carrasco G."/>
        </authorList>
    </citation>
    <scope>NUCLEOTIDE SEQUENCE [LARGE SCALE GENOMIC DNA]</scope>
    <source>
        <strain evidence="15 16">CNM20130759</strain>
    </source>
</reference>
<feature type="transmembrane region" description="Helical" evidence="12">
    <location>
        <begin position="220"/>
        <end position="245"/>
    </location>
</feature>
<gene>
    <name evidence="15" type="ORF">B7C42_01529</name>
</gene>
<dbReference type="Pfam" id="PF12911">
    <property type="entry name" value="OppC_N"/>
    <property type="match status" value="1"/>
</dbReference>
<dbReference type="CDD" id="cd06261">
    <property type="entry name" value="TM_PBP2"/>
    <property type="match status" value="1"/>
</dbReference>
<proteinExistence type="inferred from homology"/>
<evidence type="ECO:0000256" key="6">
    <source>
        <dbReference type="ARBA" id="ARBA00022856"/>
    </source>
</evidence>
<name>A0A231HCL5_9NOCA</name>
<dbReference type="InterPro" id="IPR035906">
    <property type="entry name" value="MetI-like_sf"/>
</dbReference>
<evidence type="ECO:0000256" key="10">
    <source>
        <dbReference type="ARBA" id="ARBA00024202"/>
    </source>
</evidence>
<evidence type="ECO:0000256" key="11">
    <source>
        <dbReference type="ARBA" id="ARBA00072251"/>
    </source>
</evidence>
<dbReference type="InterPro" id="IPR000515">
    <property type="entry name" value="MetI-like"/>
</dbReference>
<dbReference type="GO" id="GO:0005886">
    <property type="term" value="C:plasma membrane"/>
    <property type="evidence" value="ECO:0007669"/>
    <property type="project" value="UniProtKB-SubCell"/>
</dbReference>
<dbReference type="GO" id="GO:0055085">
    <property type="term" value="P:transmembrane transport"/>
    <property type="evidence" value="ECO:0007669"/>
    <property type="project" value="InterPro"/>
</dbReference>
<organism evidence="15 16">
    <name type="scientific">Nocardia cerradoensis</name>
    <dbReference type="NCBI Taxonomy" id="85688"/>
    <lineage>
        <taxon>Bacteria</taxon>
        <taxon>Bacillati</taxon>
        <taxon>Actinomycetota</taxon>
        <taxon>Actinomycetes</taxon>
        <taxon>Mycobacteriales</taxon>
        <taxon>Nocardiaceae</taxon>
        <taxon>Nocardia</taxon>
    </lineage>
</organism>
<dbReference type="AlphaFoldDB" id="A0A231HCL5"/>
<dbReference type="Pfam" id="PF00528">
    <property type="entry name" value="BPD_transp_1"/>
    <property type="match status" value="1"/>
</dbReference>
<dbReference type="InterPro" id="IPR050366">
    <property type="entry name" value="BP-dependent_transpt_permease"/>
</dbReference>